<dbReference type="EMBL" id="BAABBQ010000001">
    <property type="protein sequence ID" value="GAA4008964.1"/>
    <property type="molecule type" value="Genomic_DNA"/>
</dbReference>
<gene>
    <name evidence="3" type="ORF">GCM10022280_02200</name>
</gene>
<accession>A0ABP7SAL6</accession>
<evidence type="ECO:0000313" key="3">
    <source>
        <dbReference type="EMBL" id="GAA4008964.1"/>
    </source>
</evidence>
<keyword evidence="2" id="KW-0732">Signal</keyword>
<feature type="compositionally biased region" description="Gly residues" evidence="1">
    <location>
        <begin position="24"/>
        <end position="37"/>
    </location>
</feature>
<sequence>MRNISILAGAAALAIAGPALAQGKGNGGGGPKGGGGVPAKVERGGGGGGNGGGPKMQRGGGGGGGQQVQRGNGGGGGQKAMRGGGQQRAERQQMRGPERQQVRGPSRRDVADARPQKAQKMQKADRRPIREARDNGPRGKAGREIQQREIRGNGGDRTVLRDVRVADRNSFRTVQVDRNRDYYNSPAFRTTGLVDGCPPGLAAKNNGCLPPGQAKKYVGAAVPAFLGTALLPPLYQSWYPDNDDYYYRTYDDYVYRIDRDRNYVDGFFPMYNDYSGSYYVGAAYPQDYLGYYNVPAQYQPWYADNNDYYYRYGDGAIYQVDRQGGVIESIVSLLAGDFGVGQPLPTGYDVYNVPYDYRDQYADTQDNWYRYNDGNIYEVDPTTRIVQAIVETLV</sequence>
<evidence type="ECO:0008006" key="5">
    <source>
        <dbReference type="Google" id="ProtNLM"/>
    </source>
</evidence>
<feature type="compositionally biased region" description="Basic and acidic residues" evidence="1">
    <location>
        <begin position="122"/>
        <end position="151"/>
    </location>
</feature>
<dbReference type="RefSeq" id="WP_344705551.1">
    <property type="nucleotide sequence ID" value="NZ_BAABBQ010000001.1"/>
</dbReference>
<comment type="caution">
    <text evidence="3">The sequence shown here is derived from an EMBL/GenBank/DDBJ whole genome shotgun (WGS) entry which is preliminary data.</text>
</comment>
<feature type="region of interest" description="Disordered" evidence="1">
    <location>
        <begin position="20"/>
        <end position="156"/>
    </location>
</feature>
<evidence type="ECO:0000313" key="4">
    <source>
        <dbReference type="Proteomes" id="UP001500235"/>
    </source>
</evidence>
<feature type="compositionally biased region" description="Gly residues" evidence="1">
    <location>
        <begin position="44"/>
        <end position="86"/>
    </location>
</feature>
<feature type="signal peptide" evidence="2">
    <location>
        <begin position="1"/>
        <end position="21"/>
    </location>
</feature>
<keyword evidence="4" id="KW-1185">Reference proteome</keyword>
<feature type="chain" id="PRO_5045474817" description="RcnB family protein" evidence="2">
    <location>
        <begin position="22"/>
        <end position="394"/>
    </location>
</feature>
<proteinExistence type="predicted"/>
<organism evidence="3 4">
    <name type="scientific">Sphingomonas swuensis</name>
    <dbReference type="NCBI Taxonomy" id="977800"/>
    <lineage>
        <taxon>Bacteria</taxon>
        <taxon>Pseudomonadati</taxon>
        <taxon>Pseudomonadota</taxon>
        <taxon>Alphaproteobacteria</taxon>
        <taxon>Sphingomonadales</taxon>
        <taxon>Sphingomonadaceae</taxon>
        <taxon>Sphingomonas</taxon>
    </lineage>
</organism>
<name>A0ABP7SAL6_9SPHN</name>
<evidence type="ECO:0000256" key="2">
    <source>
        <dbReference type="SAM" id="SignalP"/>
    </source>
</evidence>
<protein>
    <recommendedName>
        <fullName evidence="5">RcnB family protein</fullName>
    </recommendedName>
</protein>
<reference evidence="4" key="1">
    <citation type="journal article" date="2019" name="Int. J. Syst. Evol. Microbiol.">
        <title>The Global Catalogue of Microorganisms (GCM) 10K type strain sequencing project: providing services to taxonomists for standard genome sequencing and annotation.</title>
        <authorList>
            <consortium name="The Broad Institute Genomics Platform"/>
            <consortium name="The Broad Institute Genome Sequencing Center for Infectious Disease"/>
            <person name="Wu L."/>
            <person name="Ma J."/>
        </authorList>
    </citation>
    <scope>NUCLEOTIDE SEQUENCE [LARGE SCALE GENOMIC DNA]</scope>
    <source>
        <strain evidence="4">JCM 17563</strain>
    </source>
</reference>
<feature type="compositionally biased region" description="Basic and acidic residues" evidence="1">
    <location>
        <begin position="88"/>
        <end position="115"/>
    </location>
</feature>
<dbReference type="Proteomes" id="UP001500235">
    <property type="component" value="Unassembled WGS sequence"/>
</dbReference>
<evidence type="ECO:0000256" key="1">
    <source>
        <dbReference type="SAM" id="MobiDB-lite"/>
    </source>
</evidence>